<gene>
    <name evidence="2" type="ORF">PHACADRAFT_265766</name>
</gene>
<dbReference type="KEGG" id="pco:PHACADRAFT_265766"/>
<feature type="region of interest" description="Disordered" evidence="1">
    <location>
        <begin position="107"/>
        <end position="129"/>
    </location>
</feature>
<dbReference type="GeneID" id="18919195"/>
<dbReference type="Proteomes" id="UP000008370">
    <property type="component" value="Unassembled WGS sequence"/>
</dbReference>
<evidence type="ECO:0000256" key="1">
    <source>
        <dbReference type="SAM" id="MobiDB-lite"/>
    </source>
</evidence>
<proteinExistence type="predicted"/>
<keyword evidence="3" id="KW-1185">Reference proteome</keyword>
<reference evidence="2 3" key="1">
    <citation type="journal article" date="2012" name="BMC Genomics">
        <title>Comparative genomics of the white-rot fungi, Phanerochaete carnosa and P. chrysosporium, to elucidate the genetic basis of the distinct wood types they colonize.</title>
        <authorList>
            <person name="Suzuki H."/>
            <person name="MacDonald J."/>
            <person name="Syed K."/>
            <person name="Salamov A."/>
            <person name="Hori C."/>
            <person name="Aerts A."/>
            <person name="Henrissat B."/>
            <person name="Wiebenga A."/>
            <person name="vanKuyk P.A."/>
            <person name="Barry K."/>
            <person name="Lindquist E."/>
            <person name="LaButti K."/>
            <person name="Lapidus A."/>
            <person name="Lucas S."/>
            <person name="Coutinho P."/>
            <person name="Gong Y."/>
            <person name="Samejima M."/>
            <person name="Mahadevan R."/>
            <person name="Abou-Zaid M."/>
            <person name="de Vries R.P."/>
            <person name="Igarashi K."/>
            <person name="Yadav J.S."/>
            <person name="Grigoriev I.V."/>
            <person name="Master E.R."/>
        </authorList>
    </citation>
    <scope>NUCLEOTIDE SEQUENCE [LARGE SCALE GENOMIC DNA]</scope>
    <source>
        <strain evidence="2 3">HHB-10118-sp</strain>
    </source>
</reference>
<organism evidence="2 3">
    <name type="scientific">Phanerochaete carnosa (strain HHB-10118-sp)</name>
    <name type="common">White-rot fungus</name>
    <name type="synonym">Peniophora carnosa</name>
    <dbReference type="NCBI Taxonomy" id="650164"/>
    <lineage>
        <taxon>Eukaryota</taxon>
        <taxon>Fungi</taxon>
        <taxon>Dikarya</taxon>
        <taxon>Basidiomycota</taxon>
        <taxon>Agaricomycotina</taxon>
        <taxon>Agaricomycetes</taxon>
        <taxon>Polyporales</taxon>
        <taxon>Phanerochaetaceae</taxon>
        <taxon>Phanerochaete</taxon>
    </lineage>
</organism>
<protein>
    <submittedName>
        <fullName evidence="2">Uncharacterized protein</fullName>
    </submittedName>
</protein>
<dbReference type="InParanoid" id="K5UI31"/>
<feature type="non-terminal residue" evidence="2">
    <location>
        <position position="1"/>
    </location>
</feature>
<feature type="compositionally biased region" description="Low complexity" evidence="1">
    <location>
        <begin position="109"/>
        <end position="129"/>
    </location>
</feature>
<dbReference type="RefSeq" id="XP_007402265.1">
    <property type="nucleotide sequence ID" value="XM_007402203.1"/>
</dbReference>
<accession>K5UI31</accession>
<dbReference type="HOGENOM" id="CLU_1949577_0_0_1"/>
<dbReference type="EMBL" id="JH930516">
    <property type="protein sequence ID" value="EKM49181.1"/>
    <property type="molecule type" value="Genomic_DNA"/>
</dbReference>
<name>K5UI31_PHACS</name>
<dbReference type="AlphaFoldDB" id="K5UI31"/>
<sequence>MTALLLGYPQLLRAAQPFTAIFLFSTEDAVSHRLQAAVIGEFIMSYNLDIDKLGSHQAMEDPLNPPPTAIHLHPMSCISGYAMFLHLHTSAVVLSSFHASTGCALRSNAPSKSPAQAQPRAPAATRGIL</sequence>
<evidence type="ECO:0000313" key="3">
    <source>
        <dbReference type="Proteomes" id="UP000008370"/>
    </source>
</evidence>
<evidence type="ECO:0000313" key="2">
    <source>
        <dbReference type="EMBL" id="EKM49181.1"/>
    </source>
</evidence>